<comment type="caution">
    <text evidence="1">The sequence shown here is derived from an EMBL/GenBank/DDBJ whole genome shotgun (WGS) entry which is preliminary data.</text>
</comment>
<reference evidence="1" key="1">
    <citation type="journal article" date="2018" name="Genome Biol.">
        <title>SKESA: strategic k-mer extension for scrupulous assemblies.</title>
        <authorList>
            <person name="Souvorov A."/>
            <person name="Agarwala R."/>
            <person name="Lipman D.J."/>
        </authorList>
    </citation>
    <scope>NUCLEOTIDE SEQUENCE</scope>
    <source>
        <strain evidence="1">D3612</strain>
    </source>
</reference>
<reference evidence="1" key="2">
    <citation type="submission" date="2020-11" db="EMBL/GenBank/DDBJ databases">
        <authorList>
            <consortium name="NCBI Pathogen Detection Project"/>
        </authorList>
    </citation>
    <scope>NUCLEOTIDE SEQUENCE</scope>
    <source>
        <strain evidence="1">D3612</strain>
    </source>
</reference>
<dbReference type="Proteomes" id="UP000861567">
    <property type="component" value="Unassembled WGS sequence"/>
</dbReference>
<proteinExistence type="predicted"/>
<organism evidence="1 2">
    <name type="scientific">Legionella pneumophila</name>
    <dbReference type="NCBI Taxonomy" id="446"/>
    <lineage>
        <taxon>Bacteria</taxon>
        <taxon>Pseudomonadati</taxon>
        <taxon>Pseudomonadota</taxon>
        <taxon>Gammaproteobacteria</taxon>
        <taxon>Legionellales</taxon>
        <taxon>Legionellaceae</taxon>
        <taxon>Legionella</taxon>
    </lineage>
</organism>
<dbReference type="AlphaFoldDB" id="A0AAN5KTW9"/>
<gene>
    <name evidence="1" type="ORF">I8Y58_002893</name>
</gene>
<evidence type="ECO:0000313" key="2">
    <source>
        <dbReference type="Proteomes" id="UP000861567"/>
    </source>
</evidence>
<name>A0AAN5KTW9_LEGPN</name>
<accession>A0AAN5KTW9</accession>
<evidence type="ECO:0000313" key="1">
    <source>
        <dbReference type="EMBL" id="HAT1597631.1"/>
    </source>
</evidence>
<protein>
    <submittedName>
        <fullName evidence="1">WYL domain-containing protein</fullName>
    </submittedName>
</protein>
<dbReference type="RefSeq" id="WP_143460464.1">
    <property type="nucleotide sequence ID" value="NZ_CCZV01000010.1"/>
</dbReference>
<sequence length="114" mass="12821">MIDIIIKAIKNQNTISFSYNGQKRVVEPHHLGVFGTNEQIHGYQVNSEFSRSGWKNFIVSSMQDISINSSIFTPQRDYNPSGSRYSSIYISVLDPIIKDPNDPNGPNDGSNFQP</sequence>
<dbReference type="EMBL" id="DACSEI010000050">
    <property type="protein sequence ID" value="HAT1597631.1"/>
    <property type="molecule type" value="Genomic_DNA"/>
</dbReference>
<dbReference type="PROSITE" id="PS52050">
    <property type="entry name" value="WYL"/>
    <property type="match status" value="1"/>
</dbReference>